<sequence length="113" mass="12778">MDPNFEDAKKAASKAIKYDSEKQFEKALCWYEVTIKFLHKLLTHTNVSSKLNEYQDRIKVLKALGREEKIQVCLTTLHSAKTAYSINFYDAFNVHGIDGIGVKNILGISGPID</sequence>
<comment type="caution">
    <text evidence="2">The sequence shown here is derived from an EMBL/GenBank/DDBJ whole genome shotgun (WGS) entry which is preliminary data.</text>
</comment>
<proteinExistence type="predicted"/>
<evidence type="ECO:0000313" key="3">
    <source>
        <dbReference type="Proteomes" id="UP000786811"/>
    </source>
</evidence>
<dbReference type="AlphaFoldDB" id="A0A8J2MKX6"/>
<organism evidence="2 3">
    <name type="scientific">Cotesia congregata</name>
    <name type="common">Parasitoid wasp</name>
    <name type="synonym">Apanteles congregatus</name>
    <dbReference type="NCBI Taxonomy" id="51543"/>
    <lineage>
        <taxon>Eukaryota</taxon>
        <taxon>Metazoa</taxon>
        <taxon>Ecdysozoa</taxon>
        <taxon>Arthropoda</taxon>
        <taxon>Hexapoda</taxon>
        <taxon>Insecta</taxon>
        <taxon>Pterygota</taxon>
        <taxon>Neoptera</taxon>
        <taxon>Endopterygota</taxon>
        <taxon>Hymenoptera</taxon>
        <taxon>Apocrita</taxon>
        <taxon>Ichneumonoidea</taxon>
        <taxon>Braconidae</taxon>
        <taxon>Microgastrinae</taxon>
        <taxon>Cotesia</taxon>
    </lineage>
</organism>
<protein>
    <recommendedName>
        <fullName evidence="1">MIT domain-containing protein</fullName>
    </recommendedName>
</protein>
<dbReference type="InterPro" id="IPR007330">
    <property type="entry name" value="MIT_dom"/>
</dbReference>
<gene>
    <name evidence="2" type="ORF">HICCMSTLAB_LOCUS5762</name>
</gene>
<feature type="domain" description="MIT" evidence="1">
    <location>
        <begin position="6"/>
        <end position="62"/>
    </location>
</feature>
<dbReference type="OrthoDB" id="7422491at2759"/>
<dbReference type="EMBL" id="CAJNRD030001119">
    <property type="protein sequence ID" value="CAG5090831.1"/>
    <property type="molecule type" value="Genomic_DNA"/>
</dbReference>
<dbReference type="SUPFAM" id="SSF116846">
    <property type="entry name" value="MIT domain"/>
    <property type="match status" value="1"/>
</dbReference>
<name>A0A8J2MKX6_COTCN</name>
<dbReference type="InterPro" id="IPR036181">
    <property type="entry name" value="MIT_dom_sf"/>
</dbReference>
<keyword evidence="3" id="KW-1185">Reference proteome</keyword>
<reference evidence="2" key="1">
    <citation type="submission" date="2021-04" db="EMBL/GenBank/DDBJ databases">
        <authorList>
            <person name="Chebbi M.A.C M."/>
        </authorList>
    </citation>
    <scope>NUCLEOTIDE SEQUENCE</scope>
</reference>
<dbReference type="Proteomes" id="UP000786811">
    <property type="component" value="Unassembled WGS sequence"/>
</dbReference>
<accession>A0A8J2MKX6</accession>
<evidence type="ECO:0000313" key="2">
    <source>
        <dbReference type="EMBL" id="CAG5090831.1"/>
    </source>
</evidence>
<dbReference type="Pfam" id="PF04212">
    <property type="entry name" value="MIT"/>
    <property type="match status" value="1"/>
</dbReference>
<evidence type="ECO:0000259" key="1">
    <source>
        <dbReference type="Pfam" id="PF04212"/>
    </source>
</evidence>
<dbReference type="Gene3D" id="1.20.58.80">
    <property type="entry name" value="Phosphotransferase system, lactose/cellobiose-type IIA subunit"/>
    <property type="match status" value="1"/>
</dbReference>